<keyword evidence="3" id="KW-1185">Reference proteome</keyword>
<comment type="similarity">
    <text evidence="1">Belongs to the protein-tyrosine phosphatase family.</text>
</comment>
<dbReference type="InterPro" id="IPR016130">
    <property type="entry name" value="Tyr_Pase_AS"/>
</dbReference>
<dbReference type="AlphaFoldDB" id="A0A1G8DAZ8"/>
<dbReference type="PANTHER" id="PTHR31126">
    <property type="entry name" value="TYROSINE-PROTEIN PHOSPHATASE"/>
    <property type="match status" value="1"/>
</dbReference>
<dbReference type="STRING" id="702745.SAMN05421818_10687"/>
<dbReference type="InterPro" id="IPR029021">
    <property type="entry name" value="Prot-tyrosine_phosphatase-like"/>
</dbReference>
<dbReference type="PROSITE" id="PS00383">
    <property type="entry name" value="TYR_PHOSPHATASE_1"/>
    <property type="match status" value="1"/>
</dbReference>
<sequence length="423" mass="48969">MFGCAMHCKALFNILNTVLAYLKSEITTDIIHKRVYNLTRFFYGLFRLEFSNNKANTGAFPINISKFEVNHSIMFSKKYLVIAGAFLALQGCSYKTTYQPIQYSTLDKDNPTVVKDRKGYIAHFDRGDQVLLGDLAVDFHSKMPVRLPDTQRKVYTVVRQGDTLQVANRLVDFKKVINFRDIGGLKTKDGKIIKWGKIYRSGHLNKLKKSEFIKFENLGLSTVIDLRTDKEIGKKPDHIPSRMKYFNYQAYDDSEDMFSKTRKDVIKGRVSPEVSNELVKEFYGLYATHDVEKVRAILNTILDNDKSTLFHCSAGKDRTGMVGAILLSILNVDRAVIINEYLLSNNYRENDVAKRMKLAKFGKLFFHNINYEVIENFSWIKPEFIQAMFDEIDKQYGSMDNYIEKGLKISKEQREAYIDKFTY</sequence>
<dbReference type="GO" id="GO:0004721">
    <property type="term" value="F:phosphoprotein phosphatase activity"/>
    <property type="evidence" value="ECO:0007669"/>
    <property type="project" value="InterPro"/>
</dbReference>
<proteinExistence type="inferred from homology"/>
<name>A0A1G8DAZ8_9FLAO</name>
<protein>
    <submittedName>
        <fullName evidence="2">Protein-tyrosine phosphatase</fullName>
    </submittedName>
</protein>
<dbReference type="SUPFAM" id="SSF52799">
    <property type="entry name" value="(Phosphotyrosine protein) phosphatases II"/>
    <property type="match status" value="1"/>
</dbReference>
<dbReference type="InterPro" id="IPR026893">
    <property type="entry name" value="Tyr/Ser_Pase_IphP-type"/>
</dbReference>
<organism evidence="2 3">
    <name type="scientific">Myroides phaeus</name>
    <dbReference type="NCBI Taxonomy" id="702745"/>
    <lineage>
        <taxon>Bacteria</taxon>
        <taxon>Pseudomonadati</taxon>
        <taxon>Bacteroidota</taxon>
        <taxon>Flavobacteriia</taxon>
        <taxon>Flavobacteriales</taxon>
        <taxon>Flavobacteriaceae</taxon>
        <taxon>Myroides</taxon>
    </lineage>
</organism>
<accession>A0A1G8DAZ8</accession>
<evidence type="ECO:0000313" key="3">
    <source>
        <dbReference type="Proteomes" id="UP000243588"/>
    </source>
</evidence>
<gene>
    <name evidence="2" type="ORF">SAMN05421818_10687</name>
</gene>
<dbReference type="PANTHER" id="PTHR31126:SF1">
    <property type="entry name" value="TYROSINE SPECIFIC PROTEIN PHOSPHATASES DOMAIN-CONTAINING PROTEIN"/>
    <property type="match status" value="1"/>
</dbReference>
<dbReference type="EMBL" id="FNDQ01000006">
    <property type="protein sequence ID" value="SDH54845.1"/>
    <property type="molecule type" value="Genomic_DNA"/>
</dbReference>
<reference evidence="3" key="1">
    <citation type="submission" date="2016-10" db="EMBL/GenBank/DDBJ databases">
        <authorList>
            <person name="Varghese N."/>
            <person name="Submissions S."/>
        </authorList>
    </citation>
    <scope>NUCLEOTIDE SEQUENCE [LARGE SCALE GENOMIC DNA]</scope>
    <source>
        <strain evidence="3">DSM 23313</strain>
    </source>
</reference>
<dbReference type="Proteomes" id="UP000243588">
    <property type="component" value="Unassembled WGS sequence"/>
</dbReference>
<evidence type="ECO:0000313" key="2">
    <source>
        <dbReference type="EMBL" id="SDH54845.1"/>
    </source>
</evidence>
<dbReference type="Gene3D" id="3.90.190.10">
    <property type="entry name" value="Protein tyrosine phosphatase superfamily"/>
    <property type="match status" value="1"/>
</dbReference>
<evidence type="ECO:0000256" key="1">
    <source>
        <dbReference type="ARBA" id="ARBA00009580"/>
    </source>
</evidence>
<dbReference type="Pfam" id="PF13350">
    <property type="entry name" value="Y_phosphatase3"/>
    <property type="match status" value="1"/>
</dbReference>